<reference evidence="1 2" key="1">
    <citation type="journal article" date="2011" name="Stand. Genomic Sci.">
        <title>Complete genome sequence of Desulfobulbus propionicus type strain (1pr3).</title>
        <authorList>
            <person name="Pagani I."/>
            <person name="Lapidus A."/>
            <person name="Nolan M."/>
            <person name="Lucas S."/>
            <person name="Hammon N."/>
            <person name="Deshpande S."/>
            <person name="Cheng J.F."/>
            <person name="Chertkov O."/>
            <person name="Davenport K."/>
            <person name="Tapia R."/>
            <person name="Han C."/>
            <person name="Goodwin L."/>
            <person name="Pitluck S."/>
            <person name="Liolios K."/>
            <person name="Mavromatis K."/>
            <person name="Ivanova N."/>
            <person name="Mikhailova N."/>
            <person name="Pati A."/>
            <person name="Chen A."/>
            <person name="Palaniappan K."/>
            <person name="Land M."/>
            <person name="Hauser L."/>
            <person name="Chang Y.J."/>
            <person name="Jeffries C.D."/>
            <person name="Detter J.C."/>
            <person name="Brambilla E."/>
            <person name="Kannan K.P."/>
            <person name="Djao O.D."/>
            <person name="Rohde M."/>
            <person name="Pukall R."/>
            <person name="Spring S."/>
            <person name="Goker M."/>
            <person name="Sikorski J."/>
            <person name="Woyke T."/>
            <person name="Bristow J."/>
            <person name="Eisen J.A."/>
            <person name="Markowitz V."/>
            <person name="Hugenholtz P."/>
            <person name="Kyrpides N.C."/>
            <person name="Klenk H.P."/>
        </authorList>
    </citation>
    <scope>NUCLEOTIDE SEQUENCE [LARGE SCALE GENOMIC DNA]</scope>
    <source>
        <strain evidence="2">ATCC 33891 / DSM 2032 / 1pr3</strain>
    </source>
</reference>
<dbReference type="Proteomes" id="UP000006365">
    <property type="component" value="Chromosome"/>
</dbReference>
<dbReference type="PANTHER" id="PTHR41791">
    <property type="entry name" value="SSL7039 PROTEIN"/>
    <property type="match status" value="1"/>
</dbReference>
<protein>
    <submittedName>
        <fullName evidence="1">Addiction module killer protein</fullName>
    </submittedName>
</protein>
<dbReference type="PANTHER" id="PTHR41791:SF1">
    <property type="entry name" value="SSL7039 PROTEIN"/>
    <property type="match status" value="1"/>
</dbReference>
<gene>
    <name evidence="1" type="ordered locus">Despr_0175</name>
</gene>
<organism evidence="1 2">
    <name type="scientific">Desulfobulbus propionicus (strain ATCC 33891 / DSM 2032 / VKM B-1956 / 1pr3)</name>
    <dbReference type="NCBI Taxonomy" id="577650"/>
    <lineage>
        <taxon>Bacteria</taxon>
        <taxon>Pseudomonadati</taxon>
        <taxon>Thermodesulfobacteriota</taxon>
        <taxon>Desulfobulbia</taxon>
        <taxon>Desulfobulbales</taxon>
        <taxon>Desulfobulbaceae</taxon>
        <taxon>Desulfobulbus</taxon>
    </lineage>
</organism>
<dbReference type="EMBL" id="CP002364">
    <property type="protein sequence ID" value="ADW16364.1"/>
    <property type="molecule type" value="Genomic_DNA"/>
</dbReference>
<evidence type="ECO:0000313" key="1">
    <source>
        <dbReference type="EMBL" id="ADW16364.1"/>
    </source>
</evidence>
<dbReference type="NCBIfam" id="TIGR02683">
    <property type="entry name" value="upstrm_HI1419"/>
    <property type="match status" value="1"/>
</dbReference>
<dbReference type="PIRSF" id="PIRSF028744">
    <property type="entry name" value="Addict_mod_HI1419"/>
    <property type="match status" value="1"/>
</dbReference>
<dbReference type="InterPro" id="IPR014056">
    <property type="entry name" value="TypeIITA-like_toxin_pred"/>
</dbReference>
<name>A0A7U3YJ63_DESPD</name>
<evidence type="ECO:0000313" key="2">
    <source>
        <dbReference type="Proteomes" id="UP000006365"/>
    </source>
</evidence>
<dbReference type="AlphaFoldDB" id="A0A7U3YJ63"/>
<dbReference type="KEGG" id="dpr:Despr_0175"/>
<keyword evidence="2" id="KW-1185">Reference proteome</keyword>
<sequence>MARLAKPKRVIVYADQEGNEPFTDWLYGLKDSMGRKRVLIRIARLEQGNYGDCEPVGDGISELRMFFGSGYRVYFGEDADNIVVLLCGGDKGSQKKDIKQAKAYWREYLTHEKL</sequence>
<dbReference type="RefSeq" id="WP_015722912.1">
    <property type="nucleotide sequence ID" value="NC_014972.1"/>
</dbReference>
<accession>A0A7U3YJ63</accession>
<proteinExistence type="predicted"/>